<dbReference type="Gene3D" id="3.30.1490.20">
    <property type="entry name" value="ATP-grasp fold, A domain"/>
    <property type="match status" value="1"/>
</dbReference>
<dbReference type="GO" id="GO:0005524">
    <property type="term" value="F:ATP binding"/>
    <property type="evidence" value="ECO:0007669"/>
    <property type="project" value="InterPro"/>
</dbReference>
<dbReference type="AlphaFoldDB" id="A0A2S9YCZ6"/>
<comment type="caution">
    <text evidence="1">The sequence shown here is derived from an EMBL/GenBank/DDBJ whole genome shotgun (WGS) entry which is preliminary data.</text>
</comment>
<dbReference type="InterPro" id="IPR013815">
    <property type="entry name" value="ATP_grasp_subdomain_1"/>
</dbReference>
<keyword evidence="2" id="KW-1185">Reference proteome</keyword>
<sequence length="412" mass="47497">MAEITRKIGLSLGADLCWPACYEAIMRQLDLRIPLGGDTLRFEVERVMIEPFDLRQPCSYDLVIDRLTHWYNTSREWIKKAVIMNGLYVFNNPWTVQSMEKHTAYCAMMQLGMPVPDTWMFPPKAYATKNPDLQPTLQRYAKLFDIGRLGPRLGYPAFVKPYDGGGWRSVRKVDDEASLREAYEDSGAEVMHVQAGIVPYDGFVRSIGFGPQVLHVSYDPDAPLHDRYCQRHDGSIAAADLEVLRKITLTINSFFGWELNSCESLRRDGVWHPMDFANACPDSQVTSLHRHFPWLVKAYVRWSVYCAATKRPMRQNPDWAPYYAIARSDRSYEDKLDAYAAIADERLETARFEAFCAEHLTELDAVAHEFFGSTEARDAIRQKVAALFPAHEIEEFTELFWQRIQAWRREGD</sequence>
<dbReference type="OrthoDB" id="9804625at2"/>
<evidence type="ECO:0000313" key="1">
    <source>
        <dbReference type="EMBL" id="PRQ02979.1"/>
    </source>
</evidence>
<protein>
    <recommendedName>
        <fullName evidence="3">ATP-grasp domain-containing protein</fullName>
    </recommendedName>
</protein>
<dbReference type="EMBL" id="PVNK01000108">
    <property type="protein sequence ID" value="PRQ02979.1"/>
    <property type="molecule type" value="Genomic_DNA"/>
</dbReference>
<gene>
    <name evidence="1" type="ORF">ENSA5_19180</name>
</gene>
<evidence type="ECO:0000313" key="2">
    <source>
        <dbReference type="Proteomes" id="UP000237968"/>
    </source>
</evidence>
<organism evidence="1 2">
    <name type="scientific">Enhygromyxa salina</name>
    <dbReference type="NCBI Taxonomy" id="215803"/>
    <lineage>
        <taxon>Bacteria</taxon>
        <taxon>Pseudomonadati</taxon>
        <taxon>Myxococcota</taxon>
        <taxon>Polyangia</taxon>
        <taxon>Nannocystales</taxon>
        <taxon>Nannocystaceae</taxon>
        <taxon>Enhygromyxa</taxon>
    </lineage>
</organism>
<dbReference type="Proteomes" id="UP000237968">
    <property type="component" value="Unassembled WGS sequence"/>
</dbReference>
<accession>A0A2S9YCZ6</accession>
<reference evidence="1 2" key="1">
    <citation type="submission" date="2018-03" db="EMBL/GenBank/DDBJ databases">
        <title>Draft Genome Sequences of the Obligatory Marine Myxobacteria Enhygromyxa salina SWB005.</title>
        <authorList>
            <person name="Poehlein A."/>
            <person name="Moghaddam J.A."/>
            <person name="Harms H."/>
            <person name="Alanjari M."/>
            <person name="Koenig G.M."/>
            <person name="Daniel R."/>
            <person name="Schaeberle T.F."/>
        </authorList>
    </citation>
    <scope>NUCLEOTIDE SEQUENCE [LARGE SCALE GENOMIC DNA]</scope>
    <source>
        <strain evidence="1 2">SWB005</strain>
    </source>
</reference>
<dbReference type="SUPFAM" id="SSF56059">
    <property type="entry name" value="Glutathione synthetase ATP-binding domain-like"/>
    <property type="match status" value="1"/>
</dbReference>
<name>A0A2S9YCZ6_9BACT</name>
<proteinExistence type="predicted"/>
<dbReference type="RefSeq" id="WP_106391353.1">
    <property type="nucleotide sequence ID" value="NZ_PVNK01000108.1"/>
</dbReference>
<evidence type="ECO:0008006" key="3">
    <source>
        <dbReference type="Google" id="ProtNLM"/>
    </source>
</evidence>